<dbReference type="InterPro" id="IPR002528">
    <property type="entry name" value="MATE_fam"/>
</dbReference>
<dbReference type="PANTHER" id="PTHR43823">
    <property type="entry name" value="SPORULATION PROTEIN YKVU"/>
    <property type="match status" value="1"/>
</dbReference>
<feature type="transmembrane region" description="Helical" evidence="10">
    <location>
        <begin position="15"/>
        <end position="33"/>
    </location>
</feature>
<evidence type="ECO:0000313" key="12">
    <source>
        <dbReference type="Proteomes" id="UP000033115"/>
    </source>
</evidence>
<protein>
    <recommendedName>
        <fullName evidence="3">Multidrug export protein MepA</fullName>
    </recommendedName>
</protein>
<dbReference type="CDD" id="cd13143">
    <property type="entry name" value="MATE_MepA_like"/>
    <property type="match status" value="1"/>
</dbReference>
<feature type="transmembrane region" description="Helical" evidence="10">
    <location>
        <begin position="265"/>
        <end position="290"/>
    </location>
</feature>
<evidence type="ECO:0000256" key="3">
    <source>
        <dbReference type="ARBA" id="ARBA00022106"/>
    </source>
</evidence>
<dbReference type="InterPro" id="IPR045070">
    <property type="entry name" value="MATE_MepA-like"/>
</dbReference>
<dbReference type="KEGG" id="csq:CSCA_2342"/>
<feature type="transmembrane region" description="Helical" evidence="10">
    <location>
        <begin position="365"/>
        <end position="382"/>
    </location>
</feature>
<comment type="subcellular location">
    <subcellularLocation>
        <location evidence="1">Cell membrane</location>
        <topology evidence="1">Multi-pass membrane protein</topology>
    </subcellularLocation>
</comment>
<dbReference type="PANTHER" id="PTHR43823:SF3">
    <property type="entry name" value="MULTIDRUG EXPORT PROTEIN MEPA"/>
    <property type="match status" value="1"/>
</dbReference>
<keyword evidence="8 10" id="KW-0472">Membrane</keyword>
<keyword evidence="6 10" id="KW-0812">Transmembrane</keyword>
<comment type="similarity">
    <text evidence="2">Belongs to the multi antimicrobial extrusion (MATE) (TC 2.A.66.1) family. MepA subfamily.</text>
</comment>
<feature type="transmembrane region" description="Helical" evidence="10">
    <location>
        <begin position="136"/>
        <end position="156"/>
    </location>
</feature>
<evidence type="ECO:0000256" key="7">
    <source>
        <dbReference type="ARBA" id="ARBA00022989"/>
    </source>
</evidence>
<dbReference type="NCBIfam" id="TIGR00797">
    <property type="entry name" value="matE"/>
    <property type="match status" value="1"/>
</dbReference>
<keyword evidence="12" id="KW-1185">Reference proteome</keyword>
<evidence type="ECO:0000313" key="11">
    <source>
        <dbReference type="EMBL" id="AKA69467.1"/>
    </source>
</evidence>
<proteinExistence type="inferred from homology"/>
<dbReference type="RefSeq" id="WP_029160231.1">
    <property type="nucleotide sequence ID" value="NZ_CP009933.1"/>
</dbReference>
<evidence type="ECO:0000256" key="6">
    <source>
        <dbReference type="ARBA" id="ARBA00022692"/>
    </source>
</evidence>
<evidence type="ECO:0000256" key="1">
    <source>
        <dbReference type="ARBA" id="ARBA00004651"/>
    </source>
</evidence>
<sequence>MNKTNELGTENIGKLLLKFSIPSVIGMVVNMLYNIVDRIFVGRGVGSIALSGVAVTFPIVNVIMGFAMLAGIGAAAVISIKLGQHKKEEAEKVLGNAFTLLVIFSLCITIFGITFLDPILKILGASNETLPYARDFSFIILLGVILQSVSMGLNNIIRAEGNPKTAMLTMLIGAVLNFIANPIFIFVFHLGVKGSALATIISQSVTVIWTLQYFIGGKSLLKLTKKNMKLDKIVVKEITSIGMSPFAMQMAASLVTITFNKSLAIYGGDIAIGAFSLITSVTMLILMPIFGINQGAQPIIGYNYGAKQYDRVKKTVFYASVAATVITTLGFIMVQLFPVQIISIFNTSDKNLISMGARGLRIDLLFFPIVGSSIVCTNYFQAIAKAKLSTILSLLRQVIMIIPLLIILPPFFKLDGVWMAQPIADVLSTAITLILVVKQMKTLGHSEKITENRAVSDAIR</sequence>
<dbReference type="Proteomes" id="UP000033115">
    <property type="component" value="Chromosome"/>
</dbReference>
<dbReference type="InterPro" id="IPR051327">
    <property type="entry name" value="MATE_MepA_subfamily"/>
</dbReference>
<keyword evidence="7 10" id="KW-1133">Transmembrane helix</keyword>
<feature type="transmembrane region" description="Helical" evidence="10">
    <location>
        <begin position="418"/>
        <end position="437"/>
    </location>
</feature>
<keyword evidence="5" id="KW-1003">Cell membrane</keyword>
<feature type="transmembrane region" description="Helical" evidence="10">
    <location>
        <begin position="394"/>
        <end position="412"/>
    </location>
</feature>
<keyword evidence="9" id="KW-0046">Antibiotic resistance</keyword>
<dbReference type="GO" id="GO:0046677">
    <property type="term" value="P:response to antibiotic"/>
    <property type="evidence" value="ECO:0007669"/>
    <property type="project" value="UniProtKB-KW"/>
</dbReference>
<evidence type="ECO:0000256" key="2">
    <source>
        <dbReference type="ARBA" id="ARBA00008417"/>
    </source>
</evidence>
<evidence type="ECO:0000256" key="8">
    <source>
        <dbReference type="ARBA" id="ARBA00023136"/>
    </source>
</evidence>
<dbReference type="PIRSF" id="PIRSF006603">
    <property type="entry name" value="DinF"/>
    <property type="match status" value="1"/>
</dbReference>
<dbReference type="AlphaFoldDB" id="A0A0E3JNM5"/>
<evidence type="ECO:0000256" key="4">
    <source>
        <dbReference type="ARBA" id="ARBA00022448"/>
    </source>
</evidence>
<accession>A0A0E3JNM5</accession>
<feature type="transmembrane region" description="Helical" evidence="10">
    <location>
        <begin position="168"/>
        <end position="190"/>
    </location>
</feature>
<dbReference type="InterPro" id="IPR048279">
    <property type="entry name" value="MdtK-like"/>
</dbReference>
<reference evidence="11 12" key="1">
    <citation type="journal article" date="2015" name="J. Biotechnol.">
        <title>Complete genome sequence of a malodorant-producing acetogen, Clostridium scatologenes ATCC 25775(T).</title>
        <authorList>
            <person name="Zhu Z."/>
            <person name="Guo T."/>
            <person name="Zheng H."/>
            <person name="Song T."/>
            <person name="Ouyang P."/>
            <person name="Xie J."/>
        </authorList>
    </citation>
    <scope>NUCLEOTIDE SEQUENCE [LARGE SCALE GENOMIC DNA]</scope>
    <source>
        <strain evidence="11 12">ATCC 25775</strain>
    </source>
</reference>
<dbReference type="GO" id="GO:0015297">
    <property type="term" value="F:antiporter activity"/>
    <property type="evidence" value="ECO:0007669"/>
    <property type="project" value="InterPro"/>
</dbReference>
<dbReference type="GO" id="GO:0042910">
    <property type="term" value="F:xenobiotic transmembrane transporter activity"/>
    <property type="evidence" value="ECO:0007669"/>
    <property type="project" value="InterPro"/>
</dbReference>
<feature type="transmembrane region" description="Helical" evidence="10">
    <location>
        <begin position="196"/>
        <end position="217"/>
    </location>
</feature>
<evidence type="ECO:0000256" key="10">
    <source>
        <dbReference type="SAM" id="Phobius"/>
    </source>
</evidence>
<name>A0A0E3JNM5_CLOSL</name>
<gene>
    <name evidence="11" type="ORF">CSCA_2342</name>
</gene>
<dbReference type="HOGENOM" id="CLU_012893_0_0_9"/>
<dbReference type="GO" id="GO:0005886">
    <property type="term" value="C:plasma membrane"/>
    <property type="evidence" value="ECO:0007669"/>
    <property type="project" value="UniProtKB-SubCell"/>
</dbReference>
<organism evidence="11 12">
    <name type="scientific">Clostridium scatologenes</name>
    <dbReference type="NCBI Taxonomy" id="1548"/>
    <lineage>
        <taxon>Bacteria</taxon>
        <taxon>Bacillati</taxon>
        <taxon>Bacillota</taxon>
        <taxon>Clostridia</taxon>
        <taxon>Eubacteriales</taxon>
        <taxon>Clostridiaceae</taxon>
        <taxon>Clostridium</taxon>
    </lineage>
</organism>
<dbReference type="Pfam" id="PF01554">
    <property type="entry name" value="MatE"/>
    <property type="match status" value="2"/>
</dbReference>
<evidence type="ECO:0000256" key="5">
    <source>
        <dbReference type="ARBA" id="ARBA00022475"/>
    </source>
</evidence>
<feature type="transmembrane region" description="Helical" evidence="10">
    <location>
        <begin position="316"/>
        <end position="345"/>
    </location>
</feature>
<dbReference type="EMBL" id="CP009933">
    <property type="protein sequence ID" value="AKA69467.1"/>
    <property type="molecule type" value="Genomic_DNA"/>
</dbReference>
<feature type="transmembrane region" description="Helical" evidence="10">
    <location>
        <begin position="238"/>
        <end position="259"/>
    </location>
</feature>
<dbReference type="STRING" id="1548.CSCA_2342"/>
<keyword evidence="4" id="KW-0813">Transport</keyword>
<evidence type="ECO:0000256" key="9">
    <source>
        <dbReference type="ARBA" id="ARBA00023251"/>
    </source>
</evidence>
<feature type="transmembrane region" description="Helical" evidence="10">
    <location>
        <begin position="94"/>
        <end position="116"/>
    </location>
</feature>